<protein>
    <submittedName>
        <fullName evidence="2">Uncharacterized protein</fullName>
    </submittedName>
</protein>
<dbReference type="Proteomes" id="UP000182658">
    <property type="component" value="Unassembled WGS sequence"/>
</dbReference>
<dbReference type="OrthoDB" id="9999611at2759"/>
<feature type="region of interest" description="Disordered" evidence="1">
    <location>
        <begin position="37"/>
        <end position="71"/>
    </location>
</feature>
<sequence>MSSNNTQPPSNQPGLIGSHAEYIKGAAEAAIGNITGSHAWTSSGEQDKAHAVAEMRAAAENRDPSRDGYGKAEEVAGRVTGCEGMAREGAASKERRE</sequence>
<dbReference type="EMBL" id="KV875095">
    <property type="protein sequence ID" value="OIW32041.1"/>
    <property type="molecule type" value="Genomic_DNA"/>
</dbReference>
<proteinExistence type="predicted"/>
<name>A0A1J7JFD3_9PEZI</name>
<evidence type="ECO:0000256" key="1">
    <source>
        <dbReference type="SAM" id="MobiDB-lite"/>
    </source>
</evidence>
<gene>
    <name evidence="2" type="ORF">CONLIGDRAFT_678473</name>
</gene>
<evidence type="ECO:0000313" key="3">
    <source>
        <dbReference type="Proteomes" id="UP000182658"/>
    </source>
</evidence>
<dbReference type="InParanoid" id="A0A1J7JFD3"/>
<organism evidence="2 3">
    <name type="scientific">Coniochaeta ligniaria NRRL 30616</name>
    <dbReference type="NCBI Taxonomy" id="1408157"/>
    <lineage>
        <taxon>Eukaryota</taxon>
        <taxon>Fungi</taxon>
        <taxon>Dikarya</taxon>
        <taxon>Ascomycota</taxon>
        <taxon>Pezizomycotina</taxon>
        <taxon>Sordariomycetes</taxon>
        <taxon>Sordariomycetidae</taxon>
        <taxon>Coniochaetales</taxon>
        <taxon>Coniochaetaceae</taxon>
        <taxon>Coniochaeta</taxon>
    </lineage>
</organism>
<dbReference type="AlphaFoldDB" id="A0A1J7JFD3"/>
<keyword evidence="3" id="KW-1185">Reference proteome</keyword>
<accession>A0A1J7JFD3</accession>
<evidence type="ECO:0000313" key="2">
    <source>
        <dbReference type="EMBL" id="OIW32041.1"/>
    </source>
</evidence>
<reference evidence="2 3" key="1">
    <citation type="submission" date="2016-10" db="EMBL/GenBank/DDBJ databases">
        <title>Draft genome sequence of Coniochaeta ligniaria NRRL30616, a lignocellulolytic fungus for bioabatement of inhibitors in plant biomass hydrolysates.</title>
        <authorList>
            <consortium name="DOE Joint Genome Institute"/>
            <person name="Jimenez D.J."/>
            <person name="Hector R.E."/>
            <person name="Riley R."/>
            <person name="Sun H."/>
            <person name="Grigoriev I.V."/>
            <person name="Van Elsas J.D."/>
            <person name="Nichols N.N."/>
        </authorList>
    </citation>
    <scope>NUCLEOTIDE SEQUENCE [LARGE SCALE GENOMIC DNA]</scope>
    <source>
        <strain evidence="2 3">NRRL 30616</strain>
    </source>
</reference>
<feature type="compositionally biased region" description="Basic and acidic residues" evidence="1">
    <location>
        <begin position="45"/>
        <end position="71"/>
    </location>
</feature>